<dbReference type="Gene3D" id="3.40.50.1000">
    <property type="entry name" value="HAD superfamily/HAD-like"/>
    <property type="match status" value="1"/>
</dbReference>
<accession>A0A934Q053</accession>
<dbReference type="SUPFAM" id="SSF56784">
    <property type="entry name" value="HAD-like"/>
    <property type="match status" value="1"/>
</dbReference>
<comment type="catalytic activity">
    <reaction evidence="1">
        <text>2-phosphoglycolate + H2O = glycolate + phosphate</text>
        <dbReference type="Rhea" id="RHEA:14369"/>
        <dbReference type="ChEBI" id="CHEBI:15377"/>
        <dbReference type="ChEBI" id="CHEBI:29805"/>
        <dbReference type="ChEBI" id="CHEBI:43474"/>
        <dbReference type="ChEBI" id="CHEBI:58033"/>
        <dbReference type="EC" id="3.1.3.18"/>
    </reaction>
</comment>
<proteinExistence type="inferred from homology"/>
<comment type="pathway">
    <text evidence="2">Organic acid metabolism; glycolate biosynthesis; glycolate from 2-phosphoglycolate: step 1/1.</text>
</comment>
<reference evidence="5" key="1">
    <citation type="submission" date="2020-12" db="EMBL/GenBank/DDBJ databases">
        <title>Ramlibacter sp. nov., isolated from a freshwater alga, Cryptomonas.</title>
        <authorList>
            <person name="Kim H.M."/>
            <person name="Jeon C.O."/>
        </authorList>
    </citation>
    <scope>NUCLEOTIDE SEQUENCE</scope>
    <source>
        <strain evidence="5">CrO1</strain>
    </source>
</reference>
<protein>
    <recommendedName>
        <fullName evidence="4">phosphoglycolate phosphatase</fullName>
        <ecNumber evidence="4">3.1.3.18</ecNumber>
    </recommendedName>
</protein>
<dbReference type="EC" id="3.1.3.18" evidence="4"/>
<evidence type="ECO:0000313" key="5">
    <source>
        <dbReference type="EMBL" id="MBK0392341.1"/>
    </source>
</evidence>
<dbReference type="GO" id="GO:0006281">
    <property type="term" value="P:DNA repair"/>
    <property type="evidence" value="ECO:0007669"/>
    <property type="project" value="TreeGrafter"/>
</dbReference>
<dbReference type="RefSeq" id="WP_200787281.1">
    <property type="nucleotide sequence ID" value="NZ_JAEDAO010000001.1"/>
</dbReference>
<dbReference type="Gene3D" id="1.10.150.240">
    <property type="entry name" value="Putative phosphatase, domain 2"/>
    <property type="match status" value="1"/>
</dbReference>
<dbReference type="InterPro" id="IPR036412">
    <property type="entry name" value="HAD-like_sf"/>
</dbReference>
<dbReference type="AlphaFoldDB" id="A0A934Q053"/>
<dbReference type="GO" id="GO:0005829">
    <property type="term" value="C:cytosol"/>
    <property type="evidence" value="ECO:0007669"/>
    <property type="project" value="TreeGrafter"/>
</dbReference>
<dbReference type="EMBL" id="JAEDAO010000001">
    <property type="protein sequence ID" value="MBK0392341.1"/>
    <property type="molecule type" value="Genomic_DNA"/>
</dbReference>
<comment type="caution">
    <text evidence="5">The sequence shown here is derived from an EMBL/GenBank/DDBJ whole genome shotgun (WGS) entry which is preliminary data.</text>
</comment>
<dbReference type="Proteomes" id="UP000617041">
    <property type="component" value="Unassembled WGS sequence"/>
</dbReference>
<dbReference type="InterPro" id="IPR023198">
    <property type="entry name" value="PGP-like_dom2"/>
</dbReference>
<dbReference type="InterPro" id="IPR050155">
    <property type="entry name" value="HAD-like_hydrolase_sf"/>
</dbReference>
<evidence type="ECO:0000256" key="4">
    <source>
        <dbReference type="ARBA" id="ARBA00013078"/>
    </source>
</evidence>
<organism evidence="5 6">
    <name type="scientific">Ramlibacter algicola</name>
    <dbReference type="NCBI Taxonomy" id="2795217"/>
    <lineage>
        <taxon>Bacteria</taxon>
        <taxon>Pseudomonadati</taxon>
        <taxon>Pseudomonadota</taxon>
        <taxon>Betaproteobacteria</taxon>
        <taxon>Burkholderiales</taxon>
        <taxon>Comamonadaceae</taxon>
        <taxon>Ramlibacter</taxon>
    </lineage>
</organism>
<dbReference type="GO" id="GO:0008967">
    <property type="term" value="F:phosphoglycolate phosphatase activity"/>
    <property type="evidence" value="ECO:0007669"/>
    <property type="project" value="UniProtKB-EC"/>
</dbReference>
<evidence type="ECO:0000256" key="3">
    <source>
        <dbReference type="ARBA" id="ARBA00006171"/>
    </source>
</evidence>
<gene>
    <name evidence="5" type="ORF">I8E28_07045</name>
</gene>
<evidence type="ECO:0000313" key="6">
    <source>
        <dbReference type="Proteomes" id="UP000617041"/>
    </source>
</evidence>
<evidence type="ECO:0000256" key="1">
    <source>
        <dbReference type="ARBA" id="ARBA00000830"/>
    </source>
</evidence>
<dbReference type="PANTHER" id="PTHR43434">
    <property type="entry name" value="PHOSPHOGLYCOLATE PHOSPHATASE"/>
    <property type="match status" value="1"/>
</dbReference>
<dbReference type="InterPro" id="IPR023214">
    <property type="entry name" value="HAD_sf"/>
</dbReference>
<sequence>MILQTTLVKAAAMLSLFDVDRATKQRIETYILANGGVRRDHKIAHILRTFLGVADPGPALPRYLAKYAGTLDAALARAPLVPGVERFLASAGFTFHVSSSAPDDEVRQQLRSRGLLSCFASISGASTPKADALMQVRATTSGELPVFFGDALGDWAAARAAAVPFVGLVHERDNFEDLHVVKLRDFSSPTIVHDCIATARLR</sequence>
<dbReference type="PANTHER" id="PTHR43434:SF1">
    <property type="entry name" value="PHOSPHOGLYCOLATE PHOSPHATASE"/>
    <property type="match status" value="1"/>
</dbReference>
<evidence type="ECO:0000256" key="2">
    <source>
        <dbReference type="ARBA" id="ARBA00004818"/>
    </source>
</evidence>
<keyword evidence="6" id="KW-1185">Reference proteome</keyword>
<name>A0A934Q053_9BURK</name>
<comment type="similarity">
    <text evidence="3">Belongs to the HAD-like hydrolase superfamily. CbbY/CbbZ/Gph/YieH family.</text>
</comment>